<keyword evidence="1" id="KW-0732">Signal</keyword>
<feature type="chain" id="PRO_5046482827" evidence="1">
    <location>
        <begin position="20"/>
        <end position="372"/>
    </location>
</feature>
<dbReference type="GO" id="GO:0030570">
    <property type="term" value="F:pectate lyase activity"/>
    <property type="evidence" value="ECO:0007669"/>
    <property type="project" value="UniProtKB-EC"/>
</dbReference>
<dbReference type="SUPFAM" id="SSF81853">
    <property type="entry name" value="Family 10 polysaccharide lyase"/>
    <property type="match status" value="1"/>
</dbReference>
<comment type="caution">
    <text evidence="2">The sequence shown here is derived from an EMBL/GenBank/DDBJ whole genome shotgun (WGS) entry which is preliminary data.</text>
</comment>
<feature type="signal peptide" evidence="1">
    <location>
        <begin position="1"/>
        <end position="19"/>
    </location>
</feature>
<proteinExistence type="predicted"/>
<dbReference type="InterPro" id="IPR012669">
    <property type="entry name" value="Pectate_lyase"/>
</dbReference>
<dbReference type="EC" id="4.2.2.2" evidence="2"/>
<protein>
    <submittedName>
        <fullName evidence="2">Pectate lyase</fullName>
        <ecNumber evidence="2">4.2.2.2</ecNumber>
    </submittedName>
</protein>
<accession>A0ABX2B2C9</accession>
<keyword evidence="3" id="KW-1185">Reference proteome</keyword>
<dbReference type="RefSeq" id="WP_172343648.1">
    <property type="nucleotide sequence ID" value="NZ_CATJFF010000062.1"/>
</dbReference>
<evidence type="ECO:0000313" key="3">
    <source>
        <dbReference type="Proteomes" id="UP000820977"/>
    </source>
</evidence>
<sequence>MKRILLFSVFLACTLYIYAQQDATERTYKEKRSSKEWPRIARTETDAFFSTPEASRIGDNVLLYQYDNGGWAKNIYMPAELTEEEKENLKRNKGNLDDTTIDNNATMTEIVFLARLYDATGEKHYAEGALHGLEYLLESQYDNGGWPQFYPRNYGYYTHITYNDNAMENVLKVLYDVSRGKKRYKFVPDDMRRRASEAVKKGVDCILNTQVVQGGVPTVWCAQHDEHTLLPAPARAYELESLSGAESAGIVLFLMSMKERPSEAVVKAVDNAVAWFRRSMITDLKRENFIDGEGRRDYRMVKNTQADAACDTLWARFYTLEDNRPFFCDRDGVKKYDVSEIGHERRNHYSWYTDQPKKVLARYEKWRKGLSF</sequence>
<evidence type="ECO:0000256" key="1">
    <source>
        <dbReference type="SAM" id="SignalP"/>
    </source>
</evidence>
<dbReference type="Pfam" id="PF09492">
    <property type="entry name" value="Pec_lyase"/>
    <property type="match status" value="1"/>
</dbReference>
<reference evidence="2 3" key="1">
    <citation type="submission" date="2020-05" db="EMBL/GenBank/DDBJ databases">
        <title>Distinct polysaccharide utilization as determinants for interspecies competition between intestinal Prevotella spp.</title>
        <authorList>
            <person name="Galvez E.J.C."/>
            <person name="Iljazovic A."/>
            <person name="Strowig T."/>
        </authorList>
    </citation>
    <scope>NUCLEOTIDE SEQUENCE [LARGE SCALE GENOMIC DNA]</scope>
    <source>
        <strain evidence="2 3">PCHR</strain>
    </source>
</reference>
<evidence type="ECO:0000313" key="2">
    <source>
        <dbReference type="EMBL" id="NPE24125.1"/>
    </source>
</evidence>
<name>A0ABX2B2C9_9BACT</name>
<dbReference type="EMBL" id="JABKKJ010000001">
    <property type="protein sequence ID" value="NPE24125.1"/>
    <property type="molecule type" value="Genomic_DNA"/>
</dbReference>
<gene>
    <name evidence="2" type="primary">pelA</name>
    <name evidence="2" type="ORF">HPS54_01105</name>
</gene>
<dbReference type="Proteomes" id="UP000820977">
    <property type="component" value="Unassembled WGS sequence"/>
</dbReference>
<dbReference type="Gene3D" id="1.50.10.20">
    <property type="match status" value="1"/>
</dbReference>
<keyword evidence="2" id="KW-0456">Lyase</keyword>
<organism evidence="2 3">
    <name type="scientific">Xylanibacter caecicola</name>
    <dbReference type="NCBI Taxonomy" id="2736294"/>
    <lineage>
        <taxon>Bacteria</taxon>
        <taxon>Pseudomonadati</taxon>
        <taxon>Bacteroidota</taxon>
        <taxon>Bacteroidia</taxon>
        <taxon>Bacteroidales</taxon>
        <taxon>Prevotellaceae</taxon>
        <taxon>Xylanibacter</taxon>
    </lineage>
</organism>
<dbReference type="NCBIfam" id="TIGR02474">
    <property type="entry name" value="pec_lyase"/>
    <property type="match status" value="1"/>
</dbReference>